<evidence type="ECO:0000259" key="1">
    <source>
        <dbReference type="Pfam" id="PF01872"/>
    </source>
</evidence>
<organism evidence="2 3">
    <name type="scientific">Kribbella sancticallisti</name>
    <dbReference type="NCBI Taxonomy" id="460087"/>
    <lineage>
        <taxon>Bacteria</taxon>
        <taxon>Bacillati</taxon>
        <taxon>Actinomycetota</taxon>
        <taxon>Actinomycetes</taxon>
        <taxon>Propionibacteriales</taxon>
        <taxon>Kribbellaceae</taxon>
        <taxon>Kribbella</taxon>
    </lineage>
</organism>
<dbReference type="InterPro" id="IPR024072">
    <property type="entry name" value="DHFR-like_dom_sf"/>
</dbReference>
<dbReference type="Proteomes" id="UP001500393">
    <property type="component" value="Unassembled WGS sequence"/>
</dbReference>
<name>A0ABN2EVQ2_9ACTN</name>
<proteinExistence type="predicted"/>
<dbReference type="EMBL" id="BAAAOS010000064">
    <property type="protein sequence ID" value="GAA1615842.1"/>
    <property type="molecule type" value="Genomic_DNA"/>
</dbReference>
<protein>
    <submittedName>
        <fullName evidence="2">Dihydrofolate reductase family protein</fullName>
    </submittedName>
</protein>
<comment type="caution">
    <text evidence="2">The sequence shown here is derived from an EMBL/GenBank/DDBJ whole genome shotgun (WGS) entry which is preliminary data.</text>
</comment>
<gene>
    <name evidence="2" type="ORF">GCM10009789_82390</name>
</gene>
<dbReference type="InterPro" id="IPR002734">
    <property type="entry name" value="RibDG_C"/>
</dbReference>
<evidence type="ECO:0000313" key="3">
    <source>
        <dbReference type="Proteomes" id="UP001500393"/>
    </source>
</evidence>
<keyword evidence="3" id="KW-1185">Reference proteome</keyword>
<dbReference type="RefSeq" id="WP_344222217.1">
    <property type="nucleotide sequence ID" value="NZ_BAAAOS010000064.1"/>
</dbReference>
<evidence type="ECO:0000313" key="2">
    <source>
        <dbReference type="EMBL" id="GAA1615842.1"/>
    </source>
</evidence>
<dbReference type="Gene3D" id="3.40.430.10">
    <property type="entry name" value="Dihydrofolate Reductase, subunit A"/>
    <property type="match status" value="1"/>
</dbReference>
<accession>A0ABN2EVQ2</accession>
<reference evidence="2 3" key="1">
    <citation type="journal article" date="2019" name="Int. J. Syst. Evol. Microbiol.">
        <title>The Global Catalogue of Microorganisms (GCM) 10K type strain sequencing project: providing services to taxonomists for standard genome sequencing and annotation.</title>
        <authorList>
            <consortium name="The Broad Institute Genomics Platform"/>
            <consortium name="The Broad Institute Genome Sequencing Center for Infectious Disease"/>
            <person name="Wu L."/>
            <person name="Ma J."/>
        </authorList>
    </citation>
    <scope>NUCLEOTIDE SEQUENCE [LARGE SCALE GENOMIC DNA]</scope>
    <source>
        <strain evidence="2 3">JCM 14969</strain>
    </source>
</reference>
<dbReference type="SUPFAM" id="SSF53597">
    <property type="entry name" value="Dihydrofolate reductase-like"/>
    <property type="match status" value="1"/>
</dbReference>
<feature type="domain" description="Bacterial bifunctional deaminase-reductase C-terminal" evidence="1">
    <location>
        <begin position="35"/>
        <end position="208"/>
    </location>
</feature>
<dbReference type="Pfam" id="PF01872">
    <property type="entry name" value="RibD_C"/>
    <property type="match status" value="1"/>
</dbReference>
<sequence>MTRFTTPGGIAQAWLVPLVDETFNKEIIMTATYTYDIYTTLDGFGSYGDGGDWGGYWGKQGPEFLDRRLALYGQQQRMVLGANTYRQFVQALGPSTDQAKLDDPVNTQMMNLPTTVVSTTLEEPLGWPNATLASGDAVDIVARLKKESEVPLRSQGSVSMNRALMAAGLVDYVQVTIFPVITGRTGVDPIFHGAADFDLELIESRTLDGHTQELTYRPTLHG</sequence>